<sequence>MRMHRLRWEIVVVLAISLGQSAVYAVLSIIEKMTRPTPLNQQTTSMNRSAVPDRPWLDLAYQVAGVVFPLMPVVLVLFLMAIHVRPPDGPARTMGFDLKRPAFDLAWGFGVFAVIGVAGLAFYLFAVTIGINTQVSPANLAANWWTVPVLLARAVMNGVLEEVVMVGYLFTRWAQTGGRMWVIVVLSAVVRGGYHLYQGWGGFIGNLVMGLAFGWLYLRIKRVMPLVITHSLLDIVAFLGAPLLPVLMAMVGR</sequence>
<name>A0A1Q2CC49_9ACTN</name>
<dbReference type="STRING" id="1610493.RPIT_01675"/>
<keyword evidence="2" id="KW-0645">Protease</keyword>
<evidence type="ECO:0000259" key="1">
    <source>
        <dbReference type="Pfam" id="PF02517"/>
    </source>
</evidence>
<gene>
    <name evidence="2" type="ORF">RPIT_01675</name>
</gene>
<dbReference type="Proteomes" id="UP000188324">
    <property type="component" value="Chromosome"/>
</dbReference>
<evidence type="ECO:0000313" key="2">
    <source>
        <dbReference type="EMBL" id="AQP43677.1"/>
    </source>
</evidence>
<dbReference type="GO" id="GO:0004175">
    <property type="term" value="F:endopeptidase activity"/>
    <property type="evidence" value="ECO:0007669"/>
    <property type="project" value="UniProtKB-ARBA"/>
</dbReference>
<feature type="domain" description="CAAX prenyl protease 2/Lysostaphin resistance protein A-like" evidence="1">
    <location>
        <begin position="144"/>
        <end position="235"/>
    </location>
</feature>
<dbReference type="OrthoDB" id="4453618at2"/>
<dbReference type="GO" id="GO:0080120">
    <property type="term" value="P:CAAX-box protein maturation"/>
    <property type="evidence" value="ECO:0007669"/>
    <property type="project" value="UniProtKB-ARBA"/>
</dbReference>
<evidence type="ECO:0000313" key="3">
    <source>
        <dbReference type="Proteomes" id="UP000188324"/>
    </source>
</evidence>
<dbReference type="InterPro" id="IPR003675">
    <property type="entry name" value="Rce1/LyrA-like_dom"/>
</dbReference>
<dbReference type="EMBL" id="CP019605">
    <property type="protein sequence ID" value="AQP43677.1"/>
    <property type="molecule type" value="Genomic_DNA"/>
</dbReference>
<reference evidence="2 3" key="1">
    <citation type="journal article" date="2016" name="Int. J. Syst. Evol. Microbiol.">
        <title>Tessaracoccus flavus sp. nov., isolated from the drainage system of a lindane-producing factory.</title>
        <authorList>
            <person name="Kumari R."/>
            <person name="Singh P."/>
            <person name="Schumann P."/>
            <person name="Lal R."/>
        </authorList>
    </citation>
    <scope>NUCLEOTIDE SEQUENCE [LARGE SCALE GENOMIC DNA]</scope>
    <source>
        <strain evidence="2 3">RP1T</strain>
    </source>
</reference>
<keyword evidence="2" id="KW-0378">Hydrolase</keyword>
<dbReference type="Pfam" id="PF02517">
    <property type="entry name" value="Rce1-like"/>
    <property type="match status" value="1"/>
</dbReference>
<dbReference type="AlphaFoldDB" id="A0A1Q2CC49"/>
<accession>A0A1Q2CC49</accession>
<proteinExistence type="predicted"/>
<protein>
    <submittedName>
        <fullName evidence="2">CAAX protease family protein</fullName>
    </submittedName>
</protein>
<dbReference type="GO" id="GO:0006508">
    <property type="term" value="P:proteolysis"/>
    <property type="evidence" value="ECO:0007669"/>
    <property type="project" value="UniProtKB-KW"/>
</dbReference>
<dbReference type="KEGG" id="tfl:RPIT_01675"/>
<organism evidence="2 3">
    <name type="scientific">Tessaracoccus flavus</name>
    <dbReference type="NCBI Taxonomy" id="1610493"/>
    <lineage>
        <taxon>Bacteria</taxon>
        <taxon>Bacillati</taxon>
        <taxon>Actinomycetota</taxon>
        <taxon>Actinomycetes</taxon>
        <taxon>Propionibacteriales</taxon>
        <taxon>Propionibacteriaceae</taxon>
        <taxon>Tessaracoccus</taxon>
    </lineage>
</organism>
<keyword evidence="3" id="KW-1185">Reference proteome</keyword>